<sequence length="198" mass="21589">MLERFLRTFSAEEAVAPTSHLTPAALQRGLGGVVFGGGLLRVHTAESAREADKYLAAGFPEFSGRIHTFAFDWLGRQFSLDPTRGDYDDPGILMFEPGTAEALEIPTTFSRFFDEELVDEPDAALALQFYRDWLDSGGPAPGFAKCVGYRTPLFLGGTDDVANLEVLDIGVYLGLTAELRQRTRGLPVGDRIKGLTIS</sequence>
<keyword evidence="2" id="KW-1185">Reference proteome</keyword>
<comment type="caution">
    <text evidence="1">The sequence shown here is derived from an EMBL/GenBank/DDBJ whole genome shotgun (WGS) entry which is preliminary data.</text>
</comment>
<evidence type="ECO:0008006" key="3">
    <source>
        <dbReference type="Google" id="ProtNLM"/>
    </source>
</evidence>
<accession>A0ABP5FIG5</accession>
<evidence type="ECO:0000313" key="2">
    <source>
        <dbReference type="Proteomes" id="UP001501196"/>
    </source>
</evidence>
<proteinExistence type="predicted"/>
<evidence type="ECO:0000313" key="1">
    <source>
        <dbReference type="EMBL" id="GAA2027315.1"/>
    </source>
</evidence>
<reference evidence="2" key="1">
    <citation type="journal article" date="2019" name="Int. J. Syst. Evol. Microbiol.">
        <title>The Global Catalogue of Microorganisms (GCM) 10K type strain sequencing project: providing services to taxonomists for standard genome sequencing and annotation.</title>
        <authorList>
            <consortium name="The Broad Institute Genomics Platform"/>
            <consortium name="The Broad Institute Genome Sequencing Center for Infectious Disease"/>
            <person name="Wu L."/>
            <person name="Ma J."/>
        </authorList>
    </citation>
    <scope>NUCLEOTIDE SEQUENCE [LARGE SCALE GENOMIC DNA]</scope>
    <source>
        <strain evidence="2">JCM 15672</strain>
    </source>
</reference>
<dbReference type="RefSeq" id="WP_344369685.1">
    <property type="nucleotide sequence ID" value="NZ_BAAAPW010000001.1"/>
</dbReference>
<gene>
    <name evidence="1" type="ORF">GCM10009819_08410</name>
</gene>
<protein>
    <recommendedName>
        <fullName evidence="3">DUF1851 domain-containing protein</fullName>
    </recommendedName>
</protein>
<dbReference type="Proteomes" id="UP001501196">
    <property type="component" value="Unassembled WGS sequence"/>
</dbReference>
<organism evidence="1 2">
    <name type="scientific">Agromyces tropicus</name>
    <dbReference type="NCBI Taxonomy" id="555371"/>
    <lineage>
        <taxon>Bacteria</taxon>
        <taxon>Bacillati</taxon>
        <taxon>Actinomycetota</taxon>
        <taxon>Actinomycetes</taxon>
        <taxon>Micrococcales</taxon>
        <taxon>Microbacteriaceae</taxon>
        <taxon>Agromyces</taxon>
    </lineage>
</organism>
<name>A0ABP5FIG5_9MICO</name>
<dbReference type="EMBL" id="BAAAPW010000001">
    <property type="protein sequence ID" value="GAA2027315.1"/>
    <property type="molecule type" value="Genomic_DNA"/>
</dbReference>